<dbReference type="RefSeq" id="WP_196397530.1">
    <property type="nucleotide sequence ID" value="NZ_JADNYM010000019.1"/>
</dbReference>
<name>A0A931CVD5_9MICC</name>
<dbReference type="Proteomes" id="UP000655366">
    <property type="component" value="Unassembled WGS sequence"/>
</dbReference>
<proteinExistence type="predicted"/>
<comment type="caution">
    <text evidence="1">The sequence shown here is derived from an EMBL/GenBank/DDBJ whole genome shotgun (WGS) entry which is preliminary data.</text>
</comment>
<keyword evidence="2" id="KW-1185">Reference proteome</keyword>
<dbReference type="EMBL" id="JADNYM010000019">
    <property type="protein sequence ID" value="MBG0740588.1"/>
    <property type="molecule type" value="Genomic_DNA"/>
</dbReference>
<gene>
    <name evidence="1" type="ORF">IV500_14500</name>
</gene>
<dbReference type="AlphaFoldDB" id="A0A931CVD5"/>
<protein>
    <submittedName>
        <fullName evidence="1">Uncharacterized protein</fullName>
    </submittedName>
</protein>
<sequence length="160" mass="16458">MNSQSPGENESKSLTLRLVLPVAHHLMEGAGKLNEATQSTLLLGAKNLAVDGSGVRISKHWGIAAENAARAWWGNGPLRNGGRGIQGGNAKLELIGNIVAVTALAAVVVPPLVLDIQTALAKRALKNTCEGCQEALPSTPVEGEPDGRTACPHCGNGSAD</sequence>
<evidence type="ECO:0000313" key="2">
    <source>
        <dbReference type="Proteomes" id="UP000655366"/>
    </source>
</evidence>
<accession>A0A931CVD5</accession>
<organism evidence="1 2">
    <name type="scientific">Arthrobacter terrae</name>
    <dbReference type="NCBI Taxonomy" id="2935737"/>
    <lineage>
        <taxon>Bacteria</taxon>
        <taxon>Bacillati</taxon>
        <taxon>Actinomycetota</taxon>
        <taxon>Actinomycetes</taxon>
        <taxon>Micrococcales</taxon>
        <taxon>Micrococcaceae</taxon>
        <taxon>Arthrobacter</taxon>
    </lineage>
</organism>
<reference evidence="1 2" key="1">
    <citation type="submission" date="2020-11" db="EMBL/GenBank/DDBJ databases">
        <title>Arthrobacter antarcticus sp. nov., isolated from Antarctic Soil.</title>
        <authorList>
            <person name="Li J."/>
        </authorList>
    </citation>
    <scope>NUCLEOTIDE SEQUENCE [LARGE SCALE GENOMIC DNA]</scope>
    <source>
        <strain evidence="1 2">Z1-20</strain>
    </source>
</reference>
<evidence type="ECO:0000313" key="1">
    <source>
        <dbReference type="EMBL" id="MBG0740588.1"/>
    </source>
</evidence>